<dbReference type="GO" id="GO:0000155">
    <property type="term" value="F:phosphorelay sensor kinase activity"/>
    <property type="evidence" value="ECO:0007669"/>
    <property type="project" value="InterPro"/>
</dbReference>
<dbReference type="Gene3D" id="3.30.565.10">
    <property type="entry name" value="Histidine kinase-like ATPase, C-terminal domain"/>
    <property type="match status" value="1"/>
</dbReference>
<dbReference type="eggNOG" id="COG3706">
    <property type="taxonomic scope" value="Bacteria"/>
</dbReference>
<dbReference type="PROSITE" id="PS50109">
    <property type="entry name" value="HIS_KIN"/>
    <property type="match status" value="1"/>
</dbReference>
<evidence type="ECO:0000313" key="6">
    <source>
        <dbReference type="Proteomes" id="UP000002601"/>
    </source>
</evidence>
<dbReference type="OrthoDB" id="9787818at2"/>
<dbReference type="Pfam" id="PF02518">
    <property type="entry name" value="HATPase_c"/>
    <property type="match status" value="1"/>
</dbReference>
<keyword evidence="5" id="KW-0808">Transferase</keyword>
<keyword evidence="5" id="KW-0418">Kinase</keyword>
<dbReference type="AlphaFoldDB" id="C6BU23"/>
<dbReference type="SMART" id="SM00388">
    <property type="entry name" value="HisKA"/>
    <property type="match status" value="1"/>
</dbReference>
<evidence type="ECO:0000313" key="5">
    <source>
        <dbReference type="EMBL" id="ACS81732.1"/>
    </source>
</evidence>
<evidence type="ECO:0000256" key="1">
    <source>
        <dbReference type="ARBA" id="ARBA00000085"/>
    </source>
</evidence>
<dbReference type="Pfam" id="PF00512">
    <property type="entry name" value="HisKA"/>
    <property type="match status" value="1"/>
</dbReference>
<dbReference type="Gene3D" id="3.30.450.40">
    <property type="match status" value="1"/>
</dbReference>
<dbReference type="InterPro" id="IPR003594">
    <property type="entry name" value="HATPase_dom"/>
</dbReference>
<reference evidence="5 6" key="1">
    <citation type="submission" date="2009-06" db="EMBL/GenBank/DDBJ databases">
        <title>Complete sequence of Desulfovibrio salexigens DSM 2638.</title>
        <authorList>
            <consortium name="US DOE Joint Genome Institute"/>
            <person name="Lucas S."/>
            <person name="Copeland A."/>
            <person name="Lapidus A."/>
            <person name="Glavina del Rio T."/>
            <person name="Tice H."/>
            <person name="Bruce D."/>
            <person name="Goodwin L."/>
            <person name="Pitluck S."/>
            <person name="Munk A.C."/>
            <person name="Brettin T."/>
            <person name="Detter J.C."/>
            <person name="Han C."/>
            <person name="Tapia R."/>
            <person name="Larimer F."/>
            <person name="Land M."/>
            <person name="Hauser L."/>
            <person name="Kyrpides N."/>
            <person name="Anderson I."/>
            <person name="Wall J.D."/>
            <person name="Arkin A.P."/>
            <person name="Dehal P."/>
            <person name="Chivian D."/>
            <person name="Giles B."/>
            <person name="Hazen T.C."/>
        </authorList>
    </citation>
    <scope>NUCLEOTIDE SEQUENCE [LARGE SCALE GENOMIC DNA]</scope>
    <source>
        <strain evidence="6">ATCC 14822 / DSM 2638 / NCIMB 8403 / VKM B-1763</strain>
    </source>
</reference>
<keyword evidence="3" id="KW-0597">Phosphoprotein</keyword>
<dbReference type="InterPro" id="IPR003661">
    <property type="entry name" value="HisK_dim/P_dom"/>
</dbReference>
<organism evidence="5 6">
    <name type="scientific">Maridesulfovibrio salexigens (strain ATCC 14822 / DSM 2638 / NCIMB 8403 / VKM B-1763)</name>
    <name type="common">Desulfovibrio salexigens</name>
    <dbReference type="NCBI Taxonomy" id="526222"/>
    <lineage>
        <taxon>Bacteria</taxon>
        <taxon>Pseudomonadati</taxon>
        <taxon>Thermodesulfobacteriota</taxon>
        <taxon>Desulfovibrionia</taxon>
        <taxon>Desulfovibrionales</taxon>
        <taxon>Desulfovibrionaceae</taxon>
        <taxon>Maridesulfovibrio</taxon>
    </lineage>
</organism>
<dbReference type="eggNOG" id="COG2205">
    <property type="taxonomic scope" value="Bacteria"/>
</dbReference>
<dbReference type="Gene3D" id="1.10.287.130">
    <property type="match status" value="1"/>
</dbReference>
<keyword evidence="6" id="KW-1185">Reference proteome</keyword>
<gene>
    <name evidence="5" type="ordered locus">Desal_3686</name>
</gene>
<dbReference type="RefSeq" id="WP_015853548.1">
    <property type="nucleotide sequence ID" value="NC_012881.1"/>
</dbReference>
<dbReference type="CDD" id="cd00082">
    <property type="entry name" value="HisKA"/>
    <property type="match status" value="1"/>
</dbReference>
<dbReference type="PANTHER" id="PTHR43547:SF2">
    <property type="entry name" value="HYBRID SIGNAL TRANSDUCTION HISTIDINE KINASE C"/>
    <property type="match status" value="1"/>
</dbReference>
<accession>C6BU23</accession>
<evidence type="ECO:0000256" key="2">
    <source>
        <dbReference type="ARBA" id="ARBA00012438"/>
    </source>
</evidence>
<dbReference type="PANTHER" id="PTHR43547">
    <property type="entry name" value="TWO-COMPONENT HISTIDINE KINASE"/>
    <property type="match status" value="1"/>
</dbReference>
<dbReference type="CDD" id="cd00075">
    <property type="entry name" value="HATPase"/>
    <property type="match status" value="1"/>
</dbReference>
<dbReference type="InterPro" id="IPR036890">
    <property type="entry name" value="HATPase_C_sf"/>
</dbReference>
<dbReference type="STRING" id="526222.Desal_3686"/>
<dbReference type="KEGG" id="dsa:Desal_3686"/>
<dbReference type="EMBL" id="CP001649">
    <property type="protein sequence ID" value="ACS81732.1"/>
    <property type="molecule type" value="Genomic_DNA"/>
</dbReference>
<proteinExistence type="predicted"/>
<dbReference type="InterPro" id="IPR005467">
    <property type="entry name" value="His_kinase_dom"/>
</dbReference>
<protein>
    <recommendedName>
        <fullName evidence="2">histidine kinase</fullName>
        <ecNumber evidence="2">2.7.13.3</ecNumber>
    </recommendedName>
</protein>
<dbReference type="SUPFAM" id="SSF47384">
    <property type="entry name" value="Homodimeric domain of signal transducing histidine kinase"/>
    <property type="match status" value="1"/>
</dbReference>
<sequence>MDNLPTLKKFGEQLDLLKRLIKEENGEQADFIAQNLYENYAYARDGFLSQEDEVLGARHDISKKDERIKSLEGKLKEAYSVHNSDFQLFAKFGRALQYVNGLKSLSGLSDMLTGVAQELGLGRIAVVLDRELCKGMPCPEIPTFYLKGCMRYIDATLNNGPNRVFLGPISRMMRPDVFFGDPEVGPEMGGSCFAFGMIDKYNPGKLIGLFSIHDPSEDRFHPEMGTDFLEYFCSSVASTIIDVINHERGELLRVDVERITRHDLKTPLNAVINIPHLLIADESDPEKIELIKNIQDAGYRMLGLVNRSYDIYRMETDSYILDPEKVDVLPLIKRIAIDLQDMLKSRDSEFLVFIDDSEVEENASFFVRGEELLLFSMLCNLLKNAIEASPNGQSITVKLSSGEFPRISIHNFGEVPAAVRDIFFEKYSTAGKSGGTGLGTYSASLIAKVHGGSISMESGREGTTVAVDFNPASARGGDRQLEGEF</sequence>
<comment type="catalytic activity">
    <reaction evidence="1">
        <text>ATP + protein L-histidine = ADP + protein N-phospho-L-histidine.</text>
        <dbReference type="EC" id="2.7.13.3"/>
    </reaction>
</comment>
<evidence type="ECO:0000259" key="4">
    <source>
        <dbReference type="PROSITE" id="PS50109"/>
    </source>
</evidence>
<name>C6BU23_MARSD</name>
<dbReference type="HOGENOM" id="CLU_542620_0_0_7"/>
<dbReference type="SMART" id="SM00387">
    <property type="entry name" value="HATPase_c"/>
    <property type="match status" value="1"/>
</dbReference>
<evidence type="ECO:0000256" key="3">
    <source>
        <dbReference type="ARBA" id="ARBA00022553"/>
    </source>
</evidence>
<dbReference type="InterPro" id="IPR036097">
    <property type="entry name" value="HisK_dim/P_sf"/>
</dbReference>
<dbReference type="EC" id="2.7.13.3" evidence="2"/>
<dbReference type="InterPro" id="IPR029016">
    <property type="entry name" value="GAF-like_dom_sf"/>
</dbReference>
<feature type="domain" description="Histidine kinase" evidence="4">
    <location>
        <begin position="259"/>
        <end position="473"/>
    </location>
</feature>
<dbReference type="SUPFAM" id="SSF55874">
    <property type="entry name" value="ATPase domain of HSP90 chaperone/DNA topoisomerase II/histidine kinase"/>
    <property type="match status" value="1"/>
</dbReference>
<dbReference type="Proteomes" id="UP000002601">
    <property type="component" value="Chromosome"/>
</dbReference>